<evidence type="ECO:0000256" key="1">
    <source>
        <dbReference type="SAM" id="MobiDB-lite"/>
    </source>
</evidence>
<dbReference type="WBParaSite" id="TMUE_3000013893.1">
    <property type="protein sequence ID" value="TMUE_3000013893.1"/>
    <property type="gene ID" value="WBGene00292531"/>
</dbReference>
<protein>
    <submittedName>
        <fullName evidence="3">Uncharacterized protein</fullName>
    </submittedName>
</protein>
<dbReference type="Proteomes" id="UP000046395">
    <property type="component" value="Unassembled WGS sequence"/>
</dbReference>
<feature type="region of interest" description="Disordered" evidence="1">
    <location>
        <begin position="1"/>
        <end position="26"/>
    </location>
</feature>
<evidence type="ECO:0000313" key="3">
    <source>
        <dbReference type="WBParaSite" id="TMUE_3000013893.1"/>
    </source>
</evidence>
<name>A0A5S6R380_TRIMR</name>
<keyword evidence="2" id="KW-1185">Reference proteome</keyword>
<dbReference type="AlphaFoldDB" id="A0A5S6R380"/>
<reference evidence="3" key="1">
    <citation type="submission" date="2019-12" db="UniProtKB">
        <authorList>
            <consortium name="WormBaseParasite"/>
        </authorList>
    </citation>
    <scope>IDENTIFICATION</scope>
</reference>
<evidence type="ECO:0000313" key="2">
    <source>
        <dbReference type="Proteomes" id="UP000046395"/>
    </source>
</evidence>
<organism evidence="2 3">
    <name type="scientific">Trichuris muris</name>
    <name type="common">Mouse whipworm</name>
    <dbReference type="NCBI Taxonomy" id="70415"/>
    <lineage>
        <taxon>Eukaryota</taxon>
        <taxon>Metazoa</taxon>
        <taxon>Ecdysozoa</taxon>
        <taxon>Nematoda</taxon>
        <taxon>Enoplea</taxon>
        <taxon>Dorylaimia</taxon>
        <taxon>Trichinellida</taxon>
        <taxon>Trichuridae</taxon>
        <taxon>Trichuris</taxon>
    </lineage>
</organism>
<sequence length="113" mass="12701">MTTATSSVPIGKSSDRLSNGAQEKSVRVKRTEPGFGWLNPLFMDTNAFPLNYPDIGNVHFWTDGWLLPTNTYAYRQTASDYYLMDNMYSALPGLSDNPNILGNQLHYRGFFPG</sequence>
<proteinExistence type="predicted"/>
<accession>A0A5S6R380</accession>
<dbReference type="STRING" id="70415.A0A5S6R380"/>